<dbReference type="InterPro" id="IPR004378">
    <property type="entry name" value="F420H2_quin_Rdtase"/>
</dbReference>
<keyword evidence="2" id="KW-1185">Reference proteome</keyword>
<dbReference type="NCBIfam" id="TIGR00026">
    <property type="entry name" value="hi_GC_TIGR00026"/>
    <property type="match status" value="1"/>
</dbReference>
<dbReference type="GO" id="GO:0016491">
    <property type="term" value="F:oxidoreductase activity"/>
    <property type="evidence" value="ECO:0007669"/>
    <property type="project" value="InterPro"/>
</dbReference>
<dbReference type="RefSeq" id="WP_184393109.1">
    <property type="nucleotide sequence ID" value="NZ_BAAAJD010000113.1"/>
</dbReference>
<name>A0A7W8QN91_9ACTN</name>
<protein>
    <submittedName>
        <fullName evidence="1">Deazaflavin-dependent oxidoreductase (Nitroreductase family)</fullName>
    </submittedName>
</protein>
<evidence type="ECO:0000313" key="1">
    <source>
        <dbReference type="EMBL" id="MBB5433396.1"/>
    </source>
</evidence>
<proteinExistence type="predicted"/>
<evidence type="ECO:0000313" key="2">
    <source>
        <dbReference type="Proteomes" id="UP000572635"/>
    </source>
</evidence>
<dbReference type="AlphaFoldDB" id="A0A7W8QN91"/>
<dbReference type="InterPro" id="IPR012349">
    <property type="entry name" value="Split_barrel_FMN-bd"/>
</dbReference>
<dbReference type="Pfam" id="PF04075">
    <property type="entry name" value="F420H2_quin_red"/>
    <property type="match status" value="1"/>
</dbReference>
<reference evidence="1 2" key="1">
    <citation type="submission" date="2020-08" db="EMBL/GenBank/DDBJ databases">
        <title>Sequencing the genomes of 1000 actinobacteria strains.</title>
        <authorList>
            <person name="Klenk H.-P."/>
        </authorList>
    </citation>
    <scope>NUCLEOTIDE SEQUENCE [LARGE SCALE GENOMIC DNA]</scope>
    <source>
        <strain evidence="1 2">DSM 44551</strain>
    </source>
</reference>
<organism evidence="1 2">
    <name type="scientific">Nocardiopsis composta</name>
    <dbReference type="NCBI Taxonomy" id="157465"/>
    <lineage>
        <taxon>Bacteria</taxon>
        <taxon>Bacillati</taxon>
        <taxon>Actinomycetota</taxon>
        <taxon>Actinomycetes</taxon>
        <taxon>Streptosporangiales</taxon>
        <taxon>Nocardiopsidaceae</taxon>
        <taxon>Nocardiopsis</taxon>
    </lineage>
</organism>
<dbReference type="EMBL" id="JACHDB010000001">
    <property type="protein sequence ID" value="MBB5433396.1"/>
    <property type="molecule type" value="Genomic_DNA"/>
</dbReference>
<accession>A0A7W8QN91</accession>
<dbReference type="SUPFAM" id="SSF50475">
    <property type="entry name" value="FMN-binding split barrel"/>
    <property type="match status" value="1"/>
</dbReference>
<dbReference type="Gene3D" id="2.30.110.10">
    <property type="entry name" value="Electron Transport, Fmn-binding Protein, Chain A"/>
    <property type="match status" value="1"/>
</dbReference>
<dbReference type="Proteomes" id="UP000572635">
    <property type="component" value="Unassembled WGS sequence"/>
</dbReference>
<gene>
    <name evidence="1" type="ORF">HDA36_003480</name>
</gene>
<sequence length="159" mass="17874">MNEVRRCRPNGLERHRHRLPVHLYRWRLGWLLGGRFLLLAHVARRSGRVLRTVVEVVEHDPASGAYVVCSGFGERADWYRNLRVRPRASVLVGLRRFQAEACFPDPDEGAALMARYAERHPRAAGAPAGCAAAGAAVPAEEYRRLGRCLPFVRLVPCPD</sequence>
<comment type="caution">
    <text evidence="1">The sequence shown here is derived from an EMBL/GenBank/DDBJ whole genome shotgun (WGS) entry which is preliminary data.</text>
</comment>